<comment type="caution">
    <text evidence="1">The sequence shown here is derived from an EMBL/GenBank/DDBJ whole genome shotgun (WGS) entry which is preliminary data.</text>
</comment>
<dbReference type="EMBL" id="STGY01000044">
    <property type="protein sequence ID" value="THV41468.1"/>
    <property type="molecule type" value="Genomic_DNA"/>
</dbReference>
<dbReference type="AlphaFoldDB" id="A0A4S8QAV4"/>
<accession>A0A4S8QAV4</accession>
<keyword evidence="2" id="KW-1185">Reference proteome</keyword>
<organism evidence="1 2">
    <name type="scientific">Glycomyces buryatensis</name>
    <dbReference type="NCBI Taxonomy" id="2570927"/>
    <lineage>
        <taxon>Bacteria</taxon>
        <taxon>Bacillati</taxon>
        <taxon>Actinomycetota</taxon>
        <taxon>Actinomycetes</taxon>
        <taxon>Glycomycetales</taxon>
        <taxon>Glycomycetaceae</taxon>
        <taxon>Glycomyces</taxon>
    </lineage>
</organism>
<reference evidence="2" key="1">
    <citation type="submission" date="2019-04" db="EMBL/GenBank/DDBJ databases">
        <title>Nocardioides xinjiangensis sp. nov.</title>
        <authorList>
            <person name="Liu S."/>
        </authorList>
    </citation>
    <scope>NUCLEOTIDE SEQUENCE [LARGE SCALE GENOMIC DNA]</scope>
    <source>
        <strain evidence="2">18</strain>
    </source>
</reference>
<evidence type="ECO:0000313" key="2">
    <source>
        <dbReference type="Proteomes" id="UP000308760"/>
    </source>
</evidence>
<proteinExistence type="predicted"/>
<protein>
    <submittedName>
        <fullName evidence="1">Uncharacterized protein</fullName>
    </submittedName>
</protein>
<reference evidence="1 2" key="2">
    <citation type="submission" date="2019-05" db="EMBL/GenBank/DDBJ databases">
        <title>Glycomyces buryatensis sp. nov.</title>
        <authorList>
            <person name="Nikitina E."/>
        </authorList>
    </citation>
    <scope>NUCLEOTIDE SEQUENCE [LARGE SCALE GENOMIC DNA]</scope>
    <source>
        <strain evidence="1 2">18</strain>
    </source>
</reference>
<dbReference type="Proteomes" id="UP000308760">
    <property type="component" value="Unassembled WGS sequence"/>
</dbReference>
<gene>
    <name evidence="1" type="ORF">FAB82_11775</name>
</gene>
<dbReference type="OrthoDB" id="8479221at2"/>
<name>A0A4S8QAV4_9ACTN</name>
<evidence type="ECO:0000313" key="1">
    <source>
        <dbReference type="EMBL" id="THV41468.1"/>
    </source>
</evidence>
<dbReference type="RefSeq" id="WP_136534738.1">
    <property type="nucleotide sequence ID" value="NZ_STGY01000044.1"/>
</dbReference>
<sequence length="218" mass="23620">MNEFAELHGLSHREVASRLVLNGWSVCGVGDWATAWRSPEGFQVARVSPFELAYGVFVDLCRDLDGHALLPRIDFDAPLRGGGRVTVMEFLRPAEEPEVAAVTERWEAGAADDPVGAVRLEAERLSDKAESVIPYWGGVDLNPGNIMVDLSGQVKLVDLFFSAGHLIFSGLTQNPTEFAARIPAGHRDYITEIGCAARVWTPAEIARYGGAAAALSRD</sequence>